<feature type="transmembrane region" description="Helical" evidence="1">
    <location>
        <begin position="37"/>
        <end position="56"/>
    </location>
</feature>
<evidence type="ECO:0000256" key="1">
    <source>
        <dbReference type="SAM" id="Phobius"/>
    </source>
</evidence>
<dbReference type="RefSeq" id="WP_052057090.1">
    <property type="nucleotide sequence ID" value="NZ_JQED01000056.1"/>
</dbReference>
<comment type="caution">
    <text evidence="2">The sequence shown here is derived from an EMBL/GenBank/DDBJ whole genome shotgun (WGS) entry which is preliminary data.</text>
</comment>
<protein>
    <recommendedName>
        <fullName evidence="4">DUF4381 domain-containing protein</fullName>
    </recommendedName>
</protein>
<reference evidence="2 3" key="1">
    <citation type="submission" date="2014-08" db="EMBL/GenBank/DDBJ databases">
        <title>Genomic and Phenotypic Diversity of Colwellia psychrerythraea strains from Disparate Marine Basins.</title>
        <authorList>
            <person name="Techtmann S.M."/>
            <person name="Stelling S.C."/>
            <person name="Utturkar S.M."/>
            <person name="Alshibli N."/>
            <person name="Harris A."/>
            <person name="Brown S.D."/>
            <person name="Hazen T.C."/>
        </authorList>
    </citation>
    <scope>NUCLEOTIDE SEQUENCE [LARGE SCALE GENOMIC DNA]</scope>
    <source>
        <strain evidence="2 3">ND2E</strain>
    </source>
</reference>
<keyword evidence="1" id="KW-0812">Transmembrane</keyword>
<dbReference type="PATRIC" id="fig|28229.4.peg.4402"/>
<dbReference type="OrthoDB" id="283083at2"/>
<dbReference type="EMBL" id="JQED01000056">
    <property type="protein sequence ID" value="KGJ86732.1"/>
    <property type="molecule type" value="Genomic_DNA"/>
</dbReference>
<sequence length="192" mass="21738">MALTNPATLPSQPSLGQSAQIQLHDIHLPEQISNFPIAPGWWLLLALLMISAVWLYRKRKQVMRINACKKQALAVLANNPKLSAKECIALLKWAAMQYVNRQQLAKLYGTDFQQFLTKQLPQKHQNTFAQLSSAAFKGQYQAEKTALNINSDCHQATKLWLTHALPIIAPLTIDKTMMNDKTMPFKKEKELS</sequence>
<organism evidence="2 3">
    <name type="scientific">Colwellia psychrerythraea</name>
    <name type="common">Vibrio psychroerythus</name>
    <dbReference type="NCBI Taxonomy" id="28229"/>
    <lineage>
        <taxon>Bacteria</taxon>
        <taxon>Pseudomonadati</taxon>
        <taxon>Pseudomonadota</taxon>
        <taxon>Gammaproteobacteria</taxon>
        <taxon>Alteromonadales</taxon>
        <taxon>Colwelliaceae</taxon>
        <taxon>Colwellia</taxon>
    </lineage>
</organism>
<evidence type="ECO:0000313" key="2">
    <source>
        <dbReference type="EMBL" id="KGJ86732.1"/>
    </source>
</evidence>
<keyword evidence="1" id="KW-1133">Transmembrane helix</keyword>
<gene>
    <name evidence="2" type="ORF">ND2E_0904</name>
</gene>
<dbReference type="InterPro" id="IPR025489">
    <property type="entry name" value="DUF4381"/>
</dbReference>
<accession>A0A099K9K1</accession>
<proteinExistence type="predicted"/>
<evidence type="ECO:0008006" key="4">
    <source>
        <dbReference type="Google" id="ProtNLM"/>
    </source>
</evidence>
<name>A0A099K9K1_COLPS</name>
<evidence type="ECO:0000313" key="3">
    <source>
        <dbReference type="Proteomes" id="UP000029843"/>
    </source>
</evidence>
<dbReference type="Proteomes" id="UP000029843">
    <property type="component" value="Unassembled WGS sequence"/>
</dbReference>
<keyword evidence="1" id="KW-0472">Membrane</keyword>
<dbReference type="AlphaFoldDB" id="A0A099K9K1"/>
<dbReference type="Pfam" id="PF14316">
    <property type="entry name" value="DUF4381"/>
    <property type="match status" value="1"/>
</dbReference>